<dbReference type="InterPro" id="IPR036249">
    <property type="entry name" value="Thioredoxin-like_sf"/>
</dbReference>
<name>A0A1I6LAL8_9EURY</name>
<dbReference type="Gene3D" id="1.50.10.10">
    <property type="match status" value="1"/>
</dbReference>
<dbReference type="SUPFAM" id="SSF52833">
    <property type="entry name" value="Thioredoxin-like"/>
    <property type="match status" value="1"/>
</dbReference>
<dbReference type="InterPro" id="IPR008928">
    <property type="entry name" value="6-hairpin_glycosidase_sf"/>
</dbReference>
<sequence>MDEFAADTKVEWREWGPAAFEDAAEAGKPLLLALTVPWSSECREMDRRTYGEPRIAANVNDGFVPVRVDADRHPRVRERYNMGGFPSTVFLTPDGKVLSGATYLGPDGFRDILDGVRETWDAKGEAAGSVPRSVGAGVPPAGEVTPRIEEHMVEQLLGAYDEEFGGWGSDVKFPMARTVEFALVRARDQATRTLEAIRTHLRDTYDGGFYRFAANRDWSDARSEKLLDENAAILRAFAHAYRYTGEEAYRETAEGTLDYLTTTLWNGEAEAFAGSQAGDSSYTQLQATEREDADAPHVDDTVFADRNGVAVDALCTYVAYTDDERAQRYAERARDHVVEQLVDDDGAVIHYADPDAGDVGERGLLLDQARVLQGLTTSWQVLGEGGPATAVADWTVDELQAENGAFRDGPVTGAGLLSEPQYPLDATVELADALADLAELTGDEEYRTAAEEAIAAFAGAADRMGVEVAAYASVASRLLEPASVRVGALAGSDLHRAALRLADHESVVVPDAANLDDVAEQRVDGEVTGTAESPAELEALLTGE</sequence>
<dbReference type="RefSeq" id="WP_089816692.1">
    <property type="nucleotide sequence ID" value="NZ_FOZK01000002.1"/>
</dbReference>
<dbReference type="SUPFAM" id="SSF48208">
    <property type="entry name" value="Six-hairpin glycosidases"/>
    <property type="match status" value="1"/>
</dbReference>
<dbReference type="Gene3D" id="3.40.30.10">
    <property type="entry name" value="Glutaredoxin"/>
    <property type="match status" value="1"/>
</dbReference>
<dbReference type="InterPro" id="IPR024705">
    <property type="entry name" value="Ssp411"/>
</dbReference>
<dbReference type="InterPro" id="IPR012341">
    <property type="entry name" value="6hp_glycosidase-like_sf"/>
</dbReference>
<proteinExistence type="predicted"/>
<dbReference type="InterPro" id="IPR004879">
    <property type="entry name" value="Ssp411-like_TRX"/>
</dbReference>
<accession>A0A1I6LAL8</accession>
<dbReference type="GO" id="GO:0005975">
    <property type="term" value="P:carbohydrate metabolic process"/>
    <property type="evidence" value="ECO:0007669"/>
    <property type="project" value="InterPro"/>
</dbReference>
<dbReference type="InterPro" id="IPR013766">
    <property type="entry name" value="Thioredoxin_domain"/>
</dbReference>
<evidence type="ECO:0000313" key="3">
    <source>
        <dbReference type="Proteomes" id="UP000199062"/>
    </source>
</evidence>
<dbReference type="Proteomes" id="UP000199062">
    <property type="component" value="Unassembled WGS sequence"/>
</dbReference>
<dbReference type="AlphaFoldDB" id="A0A1I6LAL8"/>
<feature type="domain" description="Thioredoxin" evidence="1">
    <location>
        <begin position="1"/>
        <end position="118"/>
    </location>
</feature>
<evidence type="ECO:0000259" key="1">
    <source>
        <dbReference type="PROSITE" id="PS51352"/>
    </source>
</evidence>
<evidence type="ECO:0000313" key="2">
    <source>
        <dbReference type="EMBL" id="SFS00270.1"/>
    </source>
</evidence>
<dbReference type="PIRSF" id="PIRSF006402">
    <property type="entry name" value="UCP006402_thioredoxin"/>
    <property type="match status" value="1"/>
</dbReference>
<dbReference type="PANTHER" id="PTHR42899:SF1">
    <property type="entry name" value="SPERMATOGENESIS-ASSOCIATED PROTEIN 20"/>
    <property type="match status" value="1"/>
</dbReference>
<protein>
    <recommendedName>
        <fullName evidence="1">Thioredoxin domain-containing protein</fullName>
    </recommendedName>
</protein>
<dbReference type="Pfam" id="PF03190">
    <property type="entry name" value="Thioredox_DsbH"/>
    <property type="match status" value="1"/>
</dbReference>
<dbReference type="PANTHER" id="PTHR42899">
    <property type="entry name" value="SPERMATOGENESIS-ASSOCIATED PROTEIN 20"/>
    <property type="match status" value="1"/>
</dbReference>
<keyword evidence="3" id="KW-1185">Reference proteome</keyword>
<dbReference type="OrthoDB" id="202131at2157"/>
<reference evidence="2 3" key="1">
    <citation type="submission" date="2016-10" db="EMBL/GenBank/DDBJ databases">
        <authorList>
            <person name="de Groot N.N."/>
        </authorList>
    </citation>
    <scope>NUCLEOTIDE SEQUENCE [LARGE SCALE GENOMIC DNA]</scope>
    <source>
        <strain evidence="2 3">CGMCC 1.10457</strain>
    </source>
</reference>
<organism evidence="2 3">
    <name type="scientific">Halomicrobium zhouii</name>
    <dbReference type="NCBI Taxonomy" id="767519"/>
    <lineage>
        <taxon>Archaea</taxon>
        <taxon>Methanobacteriati</taxon>
        <taxon>Methanobacteriota</taxon>
        <taxon>Stenosarchaea group</taxon>
        <taxon>Halobacteria</taxon>
        <taxon>Halobacteriales</taxon>
        <taxon>Haloarculaceae</taxon>
        <taxon>Halomicrobium</taxon>
    </lineage>
</organism>
<dbReference type="STRING" id="767519.SAMN05216559_2336"/>
<dbReference type="EMBL" id="FOZK01000002">
    <property type="protein sequence ID" value="SFS00270.1"/>
    <property type="molecule type" value="Genomic_DNA"/>
</dbReference>
<dbReference type="PROSITE" id="PS51352">
    <property type="entry name" value="THIOREDOXIN_2"/>
    <property type="match status" value="1"/>
</dbReference>
<gene>
    <name evidence="2" type="ORF">SAMN05216559_2336</name>
</gene>